<dbReference type="EMBL" id="CACRUH010000011">
    <property type="protein sequence ID" value="VYT66995.1"/>
    <property type="molecule type" value="Genomic_DNA"/>
</dbReference>
<name>A0A6N2YJD7_9FIRM</name>
<proteinExistence type="predicted"/>
<dbReference type="AlphaFoldDB" id="A0A6N2YJD7"/>
<sequence>MILQELELLYLRRLVDDHIGSLDRSIQKNTRFYGDSDDVELKERKIGRLEAELLVMESVKDKITLEIGRLEFAS</sequence>
<organism evidence="1">
    <name type="scientific">Hungatella hathewayi</name>
    <dbReference type="NCBI Taxonomy" id="154046"/>
    <lineage>
        <taxon>Bacteria</taxon>
        <taxon>Bacillati</taxon>
        <taxon>Bacillota</taxon>
        <taxon>Clostridia</taxon>
        <taxon>Lachnospirales</taxon>
        <taxon>Lachnospiraceae</taxon>
        <taxon>Hungatella</taxon>
    </lineage>
</organism>
<gene>
    <name evidence="1" type="ORF">CHLFYP18_05271</name>
</gene>
<accession>A0A6N2YJD7</accession>
<protein>
    <submittedName>
        <fullName evidence="1">Uncharacterized protein</fullName>
    </submittedName>
</protein>
<reference evidence="1" key="1">
    <citation type="submission" date="2019-11" db="EMBL/GenBank/DDBJ databases">
        <authorList>
            <person name="Feng L."/>
        </authorList>
    </citation>
    <scope>NUCLEOTIDE SEQUENCE</scope>
    <source>
        <strain evidence="1">ChathewayiLFYP18</strain>
    </source>
</reference>
<dbReference type="RefSeq" id="WP_156832198.1">
    <property type="nucleotide sequence ID" value="NZ_CACRUH010000011.1"/>
</dbReference>
<evidence type="ECO:0000313" key="1">
    <source>
        <dbReference type="EMBL" id="VYT66995.1"/>
    </source>
</evidence>